<reference evidence="2 3" key="1">
    <citation type="submission" date="2019-01" db="EMBL/GenBank/DDBJ databases">
        <authorList>
            <person name="Chen W.-M."/>
        </authorList>
    </citation>
    <scope>NUCLEOTIDE SEQUENCE [LARGE SCALE GENOMIC DNA]</scope>
    <source>
        <strain evidence="2 3">YBJ-36</strain>
    </source>
</reference>
<organism evidence="2 3">
    <name type="scientific">Mucilaginibacter limnophilus</name>
    <dbReference type="NCBI Taxonomy" id="1932778"/>
    <lineage>
        <taxon>Bacteria</taxon>
        <taxon>Pseudomonadati</taxon>
        <taxon>Bacteroidota</taxon>
        <taxon>Sphingobacteriia</taxon>
        <taxon>Sphingobacteriales</taxon>
        <taxon>Sphingobacteriaceae</taxon>
        <taxon>Mucilaginibacter</taxon>
    </lineage>
</organism>
<keyword evidence="1" id="KW-0472">Membrane</keyword>
<keyword evidence="3" id="KW-1185">Reference proteome</keyword>
<proteinExistence type="predicted"/>
<keyword evidence="1" id="KW-1133">Transmembrane helix</keyword>
<accession>A0A437MQF1</accession>
<dbReference type="RefSeq" id="WP_127706624.1">
    <property type="nucleotide sequence ID" value="NZ_SACK01000007.1"/>
</dbReference>
<gene>
    <name evidence="2" type="ORF">EOD41_15675</name>
</gene>
<feature type="transmembrane region" description="Helical" evidence="1">
    <location>
        <begin position="93"/>
        <end position="117"/>
    </location>
</feature>
<dbReference type="Proteomes" id="UP000282759">
    <property type="component" value="Unassembled WGS sequence"/>
</dbReference>
<sequence length="155" mass="17027">MINEEEEYNNDNINTGEPSDDYAEIYSKTAIFWFTLFLSPIFGGIMLAINLKNAGIKRGIAPVLLFSVAYYILAAVAASTLLTALNLSPEQTMYAGAGLSLVTNLIGGMILTSYYFAKYFPDDDYYPRSIQGPLIVALLIFVLQSVLARYLGIAV</sequence>
<feature type="transmembrane region" description="Helical" evidence="1">
    <location>
        <begin position="63"/>
        <end position="87"/>
    </location>
</feature>
<evidence type="ECO:0000313" key="3">
    <source>
        <dbReference type="Proteomes" id="UP000282759"/>
    </source>
</evidence>
<name>A0A437MQF1_9SPHI</name>
<dbReference type="AlphaFoldDB" id="A0A437MQF1"/>
<keyword evidence="1" id="KW-0812">Transmembrane</keyword>
<dbReference type="OrthoDB" id="764986at2"/>
<evidence type="ECO:0000256" key="1">
    <source>
        <dbReference type="SAM" id="Phobius"/>
    </source>
</evidence>
<evidence type="ECO:0000313" key="2">
    <source>
        <dbReference type="EMBL" id="RVT99879.1"/>
    </source>
</evidence>
<protein>
    <submittedName>
        <fullName evidence="2">Uncharacterized protein</fullName>
    </submittedName>
</protein>
<comment type="caution">
    <text evidence="2">The sequence shown here is derived from an EMBL/GenBank/DDBJ whole genome shotgun (WGS) entry which is preliminary data.</text>
</comment>
<feature type="transmembrane region" description="Helical" evidence="1">
    <location>
        <begin position="30"/>
        <end position="51"/>
    </location>
</feature>
<feature type="transmembrane region" description="Helical" evidence="1">
    <location>
        <begin position="129"/>
        <end position="151"/>
    </location>
</feature>
<dbReference type="EMBL" id="SACK01000007">
    <property type="protein sequence ID" value="RVT99879.1"/>
    <property type="molecule type" value="Genomic_DNA"/>
</dbReference>